<dbReference type="EMBL" id="FOGV01000013">
    <property type="protein sequence ID" value="SES05425.1"/>
    <property type="molecule type" value="Genomic_DNA"/>
</dbReference>
<dbReference type="PANTHER" id="PTHR46566:SF2">
    <property type="entry name" value="ATP-DEPENDENT 6-PHOSPHOFRUCTOKINASE ISOZYME 2"/>
    <property type="match status" value="1"/>
</dbReference>
<dbReference type="OrthoDB" id="9801219at2"/>
<dbReference type="STRING" id="1464123.SAMN05444126_11315"/>
<keyword evidence="6" id="KW-0423">Lactose metabolism</keyword>
<dbReference type="CDD" id="cd01164">
    <property type="entry name" value="FruK_PfkB_like"/>
    <property type="match status" value="1"/>
</dbReference>
<dbReference type="PANTHER" id="PTHR46566">
    <property type="entry name" value="1-PHOSPHOFRUCTOKINASE-RELATED"/>
    <property type="match status" value="1"/>
</dbReference>
<gene>
    <name evidence="8" type="ORF">SAMN05444126_11315</name>
</gene>
<sequence length="318" mass="34163">MSILAITLNPAIDVVYEIENYQQGESNRVDRAFYSPGGKGNNAARSAKKNTDVPVIAMGFAGGGRGTWLEEKLQEEGIQPHFIQTGSETRQCIAVASGNETTEILEGNFSVTAIEETRFIRELKNVIAAHQVSVCTISGSFPQGVTLSFLQDVMTVLKDSGVRVMLDTSDLRLLELLTYEPEWIKPNEDEIKKFAAHLGKEADSVLETARLLLDKGAKNIIVSLGKQGMLAVNQTEAFQVIPPHVETASSVGAGDATVAGILTAAEKGLDLEGAVKRAAAFGAAAVTEYRAGVVDPLKVSECENQIERMPLKTEGSKQ</sequence>
<dbReference type="InterPro" id="IPR011611">
    <property type="entry name" value="PfkB_dom"/>
</dbReference>
<evidence type="ECO:0000256" key="2">
    <source>
        <dbReference type="ARBA" id="ARBA00022679"/>
    </source>
</evidence>
<dbReference type="GO" id="GO:0008443">
    <property type="term" value="F:phosphofructokinase activity"/>
    <property type="evidence" value="ECO:0007669"/>
    <property type="project" value="TreeGrafter"/>
</dbReference>
<evidence type="ECO:0000256" key="5">
    <source>
        <dbReference type="ARBA" id="ARBA00022840"/>
    </source>
</evidence>
<keyword evidence="2 6" id="KW-0808">Transferase</keyword>
<evidence type="ECO:0000256" key="1">
    <source>
        <dbReference type="ARBA" id="ARBA00005380"/>
    </source>
</evidence>
<dbReference type="EC" id="2.7.1.144" evidence="6"/>
<reference evidence="9" key="1">
    <citation type="submission" date="2016-10" db="EMBL/GenBank/DDBJ databases">
        <authorList>
            <person name="de Groot N.N."/>
        </authorList>
    </citation>
    <scope>NUCLEOTIDE SEQUENCE [LARGE SCALE GENOMIC DNA]</scope>
    <source>
        <strain evidence="9">10nlg</strain>
    </source>
</reference>
<evidence type="ECO:0000313" key="8">
    <source>
        <dbReference type="EMBL" id="SES05425.1"/>
    </source>
</evidence>
<dbReference type="PIRSF" id="PIRSF000535">
    <property type="entry name" value="1PFK/6PFK/LacC"/>
    <property type="match status" value="1"/>
</dbReference>
<evidence type="ECO:0000256" key="4">
    <source>
        <dbReference type="ARBA" id="ARBA00022777"/>
    </source>
</evidence>
<dbReference type="InterPro" id="IPR029056">
    <property type="entry name" value="Ribokinase-like"/>
</dbReference>
<dbReference type="Pfam" id="PF00294">
    <property type="entry name" value="PfkB"/>
    <property type="match status" value="1"/>
</dbReference>
<dbReference type="RefSeq" id="WP_093072977.1">
    <property type="nucleotide sequence ID" value="NZ_FOGV01000013.1"/>
</dbReference>
<dbReference type="Gene3D" id="3.40.1190.20">
    <property type="match status" value="1"/>
</dbReference>
<comment type="similarity">
    <text evidence="6">Belongs to the carbohydrate kinase PfkB family. LacC subfamily.</text>
</comment>
<dbReference type="GO" id="GO:0005988">
    <property type="term" value="P:lactose metabolic process"/>
    <property type="evidence" value="ECO:0007669"/>
    <property type="project" value="UniProtKB-KW"/>
</dbReference>
<name>A0A1H9U7I8_9BACI</name>
<protein>
    <recommendedName>
        <fullName evidence="6">Tagatose-6-phosphate kinase</fullName>
        <ecNumber evidence="6">2.7.1.144</ecNumber>
    </recommendedName>
</protein>
<keyword evidence="4 8" id="KW-0418">Kinase</keyword>
<dbReference type="InterPro" id="IPR002173">
    <property type="entry name" value="Carboh/pur_kinase_PfkB_CS"/>
</dbReference>
<organism evidence="8 9">
    <name type="scientific">Salisediminibacterium halotolerans</name>
    <dbReference type="NCBI Taxonomy" id="517425"/>
    <lineage>
        <taxon>Bacteria</taxon>
        <taxon>Bacillati</taxon>
        <taxon>Bacillota</taxon>
        <taxon>Bacilli</taxon>
        <taxon>Bacillales</taxon>
        <taxon>Bacillaceae</taxon>
        <taxon>Salisediminibacterium</taxon>
    </lineage>
</organism>
<keyword evidence="5 6" id="KW-0067">ATP-binding</keyword>
<dbReference type="SUPFAM" id="SSF53613">
    <property type="entry name" value="Ribokinase-like"/>
    <property type="match status" value="1"/>
</dbReference>
<accession>A0A1H9U7I8</accession>
<dbReference type="Proteomes" id="UP000199318">
    <property type="component" value="Unassembled WGS sequence"/>
</dbReference>
<dbReference type="GO" id="GO:0005829">
    <property type="term" value="C:cytosol"/>
    <property type="evidence" value="ECO:0007669"/>
    <property type="project" value="TreeGrafter"/>
</dbReference>
<dbReference type="UniPathway" id="UPA00704">
    <property type="reaction ID" value="UER00715"/>
</dbReference>
<feature type="domain" description="Carbohydrate kinase PfkB" evidence="7">
    <location>
        <begin position="9"/>
        <end position="292"/>
    </location>
</feature>
<comment type="pathway">
    <text evidence="6">Carbohydrate metabolism; D-tagatose 6-phosphate degradation; D-glyceraldehyde 3-phosphate and glycerone phosphate from D-tagatose 6-phosphate: step 1/2.</text>
</comment>
<proteinExistence type="inferred from homology"/>
<evidence type="ECO:0000313" key="9">
    <source>
        <dbReference type="Proteomes" id="UP000199318"/>
    </source>
</evidence>
<dbReference type="GO" id="GO:2001059">
    <property type="term" value="P:D-tagatose 6-phosphate catabolic process"/>
    <property type="evidence" value="ECO:0007669"/>
    <property type="project" value="UniProtKB-UniPathway"/>
</dbReference>
<comment type="catalytic activity">
    <reaction evidence="6">
        <text>D-tagatofuranose 6-phosphate + ATP = D-tagatofuranose 1,6-bisphosphate + ADP + H(+)</text>
        <dbReference type="Rhea" id="RHEA:12420"/>
        <dbReference type="ChEBI" id="CHEBI:15378"/>
        <dbReference type="ChEBI" id="CHEBI:30616"/>
        <dbReference type="ChEBI" id="CHEBI:58694"/>
        <dbReference type="ChEBI" id="CHEBI:58695"/>
        <dbReference type="ChEBI" id="CHEBI:456216"/>
        <dbReference type="EC" id="2.7.1.144"/>
    </reaction>
</comment>
<dbReference type="GO" id="GO:0009024">
    <property type="term" value="F:tagatose-6-phosphate kinase activity"/>
    <property type="evidence" value="ECO:0007669"/>
    <property type="project" value="UniProtKB-EC"/>
</dbReference>
<evidence type="ECO:0000256" key="3">
    <source>
        <dbReference type="ARBA" id="ARBA00022741"/>
    </source>
</evidence>
<comment type="similarity">
    <text evidence="1">Belongs to the carbohydrate kinase pfkB family.</text>
</comment>
<evidence type="ECO:0000259" key="7">
    <source>
        <dbReference type="Pfam" id="PF00294"/>
    </source>
</evidence>
<keyword evidence="9" id="KW-1185">Reference proteome</keyword>
<dbReference type="AlphaFoldDB" id="A0A1H9U7I8"/>
<comment type="caution">
    <text evidence="8">The sequence shown here is derived from an EMBL/GenBank/DDBJ whole genome shotgun (WGS) entry which is preliminary data.</text>
</comment>
<dbReference type="PROSITE" id="PS00584">
    <property type="entry name" value="PFKB_KINASES_2"/>
    <property type="match status" value="1"/>
</dbReference>
<dbReference type="NCBIfam" id="TIGR03168">
    <property type="entry name" value="1-PFK"/>
    <property type="match status" value="1"/>
</dbReference>
<dbReference type="InterPro" id="IPR017583">
    <property type="entry name" value="Tagatose/fructose_Pkinase"/>
</dbReference>
<keyword evidence="3 6" id="KW-0547">Nucleotide-binding</keyword>
<evidence type="ECO:0000256" key="6">
    <source>
        <dbReference type="PIRNR" id="PIRNR000535"/>
    </source>
</evidence>
<dbReference type="GO" id="GO:0005524">
    <property type="term" value="F:ATP binding"/>
    <property type="evidence" value="ECO:0007669"/>
    <property type="project" value="UniProtKB-KW"/>
</dbReference>